<dbReference type="AlphaFoldDB" id="A0A7I4XX22"/>
<feature type="domain" description="BTB" evidence="1">
    <location>
        <begin position="141"/>
        <end position="270"/>
    </location>
</feature>
<dbReference type="InterPro" id="IPR011333">
    <property type="entry name" value="SKP1/BTB/POZ_sf"/>
</dbReference>
<reference evidence="3" key="1">
    <citation type="submission" date="2020-12" db="UniProtKB">
        <authorList>
            <consortium name="WormBaseParasite"/>
        </authorList>
    </citation>
    <scope>IDENTIFICATION</scope>
    <source>
        <strain evidence="3">MHco3</strain>
    </source>
</reference>
<dbReference type="SUPFAM" id="SSF54695">
    <property type="entry name" value="POZ domain"/>
    <property type="match status" value="1"/>
</dbReference>
<protein>
    <submittedName>
        <fullName evidence="3">BTB domain-containing protein</fullName>
    </submittedName>
</protein>
<dbReference type="Gene3D" id="3.30.710.10">
    <property type="entry name" value="Potassium Channel Kv1.1, Chain A"/>
    <property type="match status" value="1"/>
</dbReference>
<sequence length="652" mass="74317">MTDPLRHYLELTVLPSGERSVVKKNLYGIEWEAEAFFLESTLEVTLWCNRGVESNVWLCEVYVIFGLPSVRSDALAVHGERIREALVKFHSSNRKHLFVIPRGELNSNHQKFEISLEFRNVVGYRWKSLFARDFFNTTTFSDLCIVFRNTSRKLYANSQYLSIHSPYFAKRLAKTNSELKTAPFIDNSSEVDDTSEFDVMSLRSDILTTPNKTNCQPVSQWSNDILLQSGNAELATADAANATITLDEVELEDFLVLLSAIYPPGIEITKETVPALISTSYMFEVDHIRWRCEDFLISKEGISSFDLLKRLEYASLYKMTSLQADCLKRLPTANTVREMLEDPRMENIPSEVRSLLLETLLQRLKAESIVDKGSRSVQTSTFSRPTDDSKEEKHVHLVPIQEVSLKKSEGKNLSRESSVSSAALREQLNREMALRKNFELSLKCTREFILQTNTTPTPLQDSKEDTSELNKLNAPTVQVEPVRTQTRAPPVPPCNQPTNRDFLKKLVFDTFDASKLERSKKISIEEGDEKRMYSMHEVFDDILLEPYAPAKCVTYSFVCHFYTKLYKERMIPLLIAHCSRKFDAFPQALVEGIASAIISGFDFHDQLHNDAFMIHELKVTIEKQLRADFEVLCSNVKAVSEVVGGQFVTATG</sequence>
<proteinExistence type="predicted"/>
<dbReference type="InterPro" id="IPR000210">
    <property type="entry name" value="BTB/POZ_dom"/>
</dbReference>
<name>A0A7I4XX22_HAECO</name>
<dbReference type="PANTHER" id="PTHR22744">
    <property type="entry name" value="HELIX LOOP HELIX PROTEIN 21-RELATED"/>
    <property type="match status" value="1"/>
</dbReference>
<dbReference type="PANTHER" id="PTHR22744:SF14">
    <property type="entry name" value="BTB DOMAIN-CONTAINING PROTEIN-RELATED"/>
    <property type="match status" value="1"/>
</dbReference>
<evidence type="ECO:0000313" key="3">
    <source>
        <dbReference type="WBParaSite" id="HCON_00023040-00001"/>
    </source>
</evidence>
<evidence type="ECO:0000259" key="1">
    <source>
        <dbReference type="PROSITE" id="PS50097"/>
    </source>
</evidence>
<dbReference type="SMART" id="SM00225">
    <property type="entry name" value="BTB"/>
    <property type="match status" value="1"/>
</dbReference>
<dbReference type="OrthoDB" id="5868615at2759"/>
<evidence type="ECO:0000313" key="2">
    <source>
        <dbReference type="Proteomes" id="UP000025227"/>
    </source>
</evidence>
<dbReference type="WBParaSite" id="HCON_00023040-00001">
    <property type="protein sequence ID" value="HCON_00023040-00001"/>
    <property type="gene ID" value="HCON_00023040"/>
</dbReference>
<keyword evidence="2" id="KW-1185">Reference proteome</keyword>
<dbReference type="OMA" id="AFMIHEL"/>
<organism evidence="2 3">
    <name type="scientific">Haemonchus contortus</name>
    <name type="common">Barber pole worm</name>
    <dbReference type="NCBI Taxonomy" id="6289"/>
    <lineage>
        <taxon>Eukaryota</taxon>
        <taxon>Metazoa</taxon>
        <taxon>Ecdysozoa</taxon>
        <taxon>Nematoda</taxon>
        <taxon>Chromadorea</taxon>
        <taxon>Rhabditida</taxon>
        <taxon>Rhabditina</taxon>
        <taxon>Rhabditomorpha</taxon>
        <taxon>Strongyloidea</taxon>
        <taxon>Trichostrongylidae</taxon>
        <taxon>Haemonchus</taxon>
    </lineage>
</organism>
<dbReference type="PROSITE" id="PS50097">
    <property type="entry name" value="BTB"/>
    <property type="match status" value="1"/>
</dbReference>
<accession>A0A7I4XX22</accession>
<dbReference type="Proteomes" id="UP000025227">
    <property type="component" value="Unplaced"/>
</dbReference>
<dbReference type="Pfam" id="PF00651">
    <property type="entry name" value="BTB"/>
    <property type="match status" value="1"/>
</dbReference>